<proteinExistence type="predicted"/>
<dbReference type="PATRIC" id="fig|1244083.3.peg.2069"/>
<sequence>MPSFAKRAVQIAVYRNQTHEFKKSKLAKFDEIKVVKRHGDKPSSVVSDYLSTPNFTIWL</sequence>
<dbReference type="EMBL" id="AMZQ01000012">
    <property type="protein sequence ID" value="EKU10499.1"/>
    <property type="molecule type" value="Genomic_DNA"/>
</dbReference>
<comment type="caution">
    <text evidence="1">The sequence shown here is derived from an EMBL/GenBank/DDBJ whole genome shotgun (WGS) entry which is preliminary data.</text>
</comment>
<protein>
    <submittedName>
        <fullName evidence="1">Uncharacterized protein</fullName>
    </submittedName>
</protein>
<name>M5INQ6_9BACT</name>
<evidence type="ECO:0000313" key="2">
    <source>
        <dbReference type="Proteomes" id="UP000011939"/>
    </source>
</evidence>
<reference evidence="1 2" key="1">
    <citation type="journal article" date="2013" name="Genome Announc.">
        <title>Genome Sequence of Campylobacter showae UNSWCD, Isolated from a Patient with Crohn's Disease.</title>
        <authorList>
            <person name="Tay A.P."/>
            <person name="Kaakoush N.O."/>
            <person name="Deshpande N.P."/>
            <person name="Chen Z."/>
            <person name="Mitchell H."/>
            <person name="Wilkins M.R."/>
        </authorList>
    </citation>
    <scope>NUCLEOTIDE SEQUENCE [LARGE SCALE GENOMIC DNA]</scope>
    <source>
        <strain evidence="1 2">CSUNSWCD</strain>
    </source>
</reference>
<organism evidence="1 2">
    <name type="scientific">Campylobacter showae CSUNSWCD</name>
    <dbReference type="NCBI Taxonomy" id="1244083"/>
    <lineage>
        <taxon>Bacteria</taxon>
        <taxon>Pseudomonadati</taxon>
        <taxon>Campylobacterota</taxon>
        <taxon>Epsilonproteobacteria</taxon>
        <taxon>Campylobacterales</taxon>
        <taxon>Campylobacteraceae</taxon>
        <taxon>Campylobacter</taxon>
    </lineage>
</organism>
<dbReference type="AlphaFoldDB" id="M5INQ6"/>
<evidence type="ECO:0000313" key="1">
    <source>
        <dbReference type="EMBL" id="EKU10499.1"/>
    </source>
</evidence>
<dbReference type="Proteomes" id="UP000011939">
    <property type="component" value="Unassembled WGS sequence"/>
</dbReference>
<accession>M5INQ6</accession>
<gene>
    <name evidence="1" type="ORF">CSUNSWCD_825</name>
</gene>